<dbReference type="EMBL" id="OGUS01000116">
    <property type="protein sequence ID" value="SPC12846.1"/>
    <property type="molecule type" value="Genomic_DNA"/>
</dbReference>
<name>A0A375G481_9BURK</name>
<gene>
    <name evidence="1" type="ORF">CO2235_160051</name>
</gene>
<organism evidence="1">
    <name type="scientific">Cupriavidus oxalaticus</name>
    <dbReference type="NCBI Taxonomy" id="96344"/>
    <lineage>
        <taxon>Bacteria</taxon>
        <taxon>Pseudomonadati</taxon>
        <taxon>Pseudomonadota</taxon>
        <taxon>Betaproteobacteria</taxon>
        <taxon>Burkholderiales</taxon>
        <taxon>Burkholderiaceae</taxon>
        <taxon>Cupriavidus</taxon>
    </lineage>
</organism>
<evidence type="ECO:0000313" key="1">
    <source>
        <dbReference type="EMBL" id="SPC12846.1"/>
    </source>
</evidence>
<reference evidence="1" key="1">
    <citation type="submission" date="2018-01" db="EMBL/GenBank/DDBJ databases">
        <authorList>
            <person name="Clerissi C."/>
        </authorList>
    </citation>
    <scope>NUCLEOTIDE SEQUENCE</scope>
    <source>
        <strain evidence="1">Cupriavidus oxalaticus LMG 2235</strain>
    </source>
</reference>
<dbReference type="AlphaFoldDB" id="A0A375G481"/>
<dbReference type="Proteomes" id="UP000256862">
    <property type="component" value="Chromosome CO2235"/>
</dbReference>
<accession>A0A375G481</accession>
<sequence length="169" mass="18655">MIALLGRGAPGGAAADQALHLAACLEQAQLLADIDRRDQQAALRQHHDQVLPRQPLDRFANGGAPDAGHFAQLQFRYRTARRQLQCHDRFLDLPVGQVGQLAALAGGLFRLWYSRGTWAGGSFCVHGQVSKNTESYTESPLYMSRTHLLYTSDLALAHTLFSATIRLIY</sequence>
<protein>
    <submittedName>
        <fullName evidence="1">Uncharacterized protein</fullName>
    </submittedName>
</protein>
<proteinExistence type="predicted"/>
<comment type="caution">
    <text evidence="1">The sequence shown here is derived from an EMBL/GenBank/DDBJ whole genome shotgun (WGS) entry which is preliminary data.</text>
</comment>